<dbReference type="InterPro" id="IPR002083">
    <property type="entry name" value="MATH/TRAF_dom"/>
</dbReference>
<dbReference type="Gene3D" id="2.60.210.10">
    <property type="entry name" value="Apoptosis, Tumor Necrosis Factor Receptor Associated Protein 2, Chain A"/>
    <property type="match status" value="1"/>
</dbReference>
<gene>
    <name evidence="5" type="primary">LOC101845637</name>
</gene>
<proteinExistence type="predicted"/>
<dbReference type="PANTHER" id="PTHR10131">
    <property type="entry name" value="TNF RECEPTOR ASSOCIATED FACTOR"/>
    <property type="match status" value="1"/>
</dbReference>
<evidence type="ECO:0000259" key="3">
    <source>
        <dbReference type="PROSITE" id="PS50144"/>
    </source>
</evidence>
<feature type="region of interest" description="Disordered" evidence="2">
    <location>
        <begin position="277"/>
        <end position="316"/>
    </location>
</feature>
<dbReference type="Pfam" id="PF22486">
    <property type="entry name" value="MATH_2"/>
    <property type="match status" value="1"/>
</dbReference>
<keyword evidence="1" id="KW-0175">Coiled coil</keyword>
<evidence type="ECO:0000313" key="5">
    <source>
        <dbReference type="RefSeq" id="XP_005105189.1"/>
    </source>
</evidence>
<name>A0ABM0JZH3_APLCA</name>
<dbReference type="PANTHER" id="PTHR10131:SF157">
    <property type="entry name" value="RECEPTOR-ASSOCIATED FACTOR, PUTATIVE-RELATED"/>
    <property type="match status" value="1"/>
</dbReference>
<feature type="compositionally biased region" description="Polar residues" evidence="2">
    <location>
        <begin position="277"/>
        <end position="287"/>
    </location>
</feature>
<dbReference type="PROSITE" id="PS50144">
    <property type="entry name" value="MATH"/>
    <property type="match status" value="1"/>
</dbReference>
<evidence type="ECO:0000256" key="2">
    <source>
        <dbReference type="SAM" id="MobiDB-lite"/>
    </source>
</evidence>
<protein>
    <submittedName>
        <fullName evidence="5">Uncharacterized protein LOC101845637 isoform X1</fullName>
    </submittedName>
</protein>
<dbReference type="SUPFAM" id="SSF49599">
    <property type="entry name" value="TRAF domain-like"/>
    <property type="match status" value="1"/>
</dbReference>
<dbReference type="InterPro" id="IPR008974">
    <property type="entry name" value="TRAF-like"/>
</dbReference>
<evidence type="ECO:0000313" key="4">
    <source>
        <dbReference type="Proteomes" id="UP000694888"/>
    </source>
</evidence>
<feature type="domain" description="MATH" evidence="3">
    <location>
        <begin position="334"/>
        <end position="482"/>
    </location>
</feature>
<dbReference type="GeneID" id="101845637"/>
<feature type="coiled-coil region" evidence="1">
    <location>
        <begin position="121"/>
        <end position="165"/>
    </location>
</feature>
<dbReference type="Proteomes" id="UP000694888">
    <property type="component" value="Unplaced"/>
</dbReference>
<reference evidence="5" key="1">
    <citation type="submission" date="2025-08" db="UniProtKB">
        <authorList>
            <consortium name="RefSeq"/>
        </authorList>
    </citation>
    <scope>IDENTIFICATION</scope>
</reference>
<accession>A0ABM0JZH3</accession>
<keyword evidence="4" id="KW-1185">Reference proteome</keyword>
<sequence>MIAQEREAGFFRLDTEAPRQHMGDLEAGGTECHSTGFCSRSTDVRGKHPETELNSEERAVVEQLHEPLRSNSGFSYVSLVPPSYVDSLETEVKTLVSLDQNSPGVDVVEDEKNEEFSASEKEELLQSIRQLKKEQEHLKAVQEAQQQEQVRLRQLQEEHDTHLKKLIESQPRISRRVQTLRKTKAVGLAAIACQTIANSRDVGPNERVKSMSTNHLYVQIEELYANFHRLNWISKMQEPEPEEDPYDQVLNYPSHDELKEENDLLKNKVKALEQKLNSNDGKSSQAALQIKPAQPESHLCSSSPVLPPGPHGKDSIVAAPVPLKRRPPSLVAVEATFEWTISDYKAKLKNEKMNRGSKEVSRLFYITHQGYRCQLEAYLNGNGTGYGTCMSVFLRVVKGEHDDRLKWPVDLTLVIIVVNQTDDNSDSLKPSAPVRNKFRYNRPTSTNEDGTDCWGLIEYVSHDLMKQRSYIKNDAIILKCRILHK</sequence>
<organism evidence="4 5">
    <name type="scientific">Aplysia californica</name>
    <name type="common">California sea hare</name>
    <dbReference type="NCBI Taxonomy" id="6500"/>
    <lineage>
        <taxon>Eukaryota</taxon>
        <taxon>Metazoa</taxon>
        <taxon>Spiralia</taxon>
        <taxon>Lophotrochozoa</taxon>
        <taxon>Mollusca</taxon>
        <taxon>Gastropoda</taxon>
        <taxon>Heterobranchia</taxon>
        <taxon>Euthyneura</taxon>
        <taxon>Tectipleura</taxon>
        <taxon>Aplysiida</taxon>
        <taxon>Aplysioidea</taxon>
        <taxon>Aplysiidae</taxon>
        <taxon>Aplysia</taxon>
    </lineage>
</organism>
<evidence type="ECO:0000256" key="1">
    <source>
        <dbReference type="SAM" id="Coils"/>
    </source>
</evidence>
<dbReference type="RefSeq" id="XP_005105189.1">
    <property type="nucleotide sequence ID" value="XM_005105132.3"/>
</dbReference>